<gene>
    <name evidence="1" type="ORF">Nepgr_032933</name>
</gene>
<protein>
    <submittedName>
        <fullName evidence="1">Uncharacterized protein</fullName>
    </submittedName>
</protein>
<reference evidence="1" key="1">
    <citation type="submission" date="2023-05" db="EMBL/GenBank/DDBJ databases">
        <title>Nepenthes gracilis genome sequencing.</title>
        <authorList>
            <person name="Fukushima K."/>
        </authorList>
    </citation>
    <scope>NUCLEOTIDE SEQUENCE</scope>
    <source>
        <strain evidence="1">SING2019-196</strain>
    </source>
</reference>
<sequence>MSAASQPIKRLHTAPIARLLLKEVIGLPVGRQRTAVIKPDKTLFHLKASEQELMPAMVTSFRLQLYTGRIAPDSLPSPKRTTICDRFAFGSCRICRWRRTRDGENRDGRTRTE</sequence>
<evidence type="ECO:0000313" key="1">
    <source>
        <dbReference type="EMBL" id="GMH31090.1"/>
    </source>
</evidence>
<accession>A0AAD3TK98</accession>
<dbReference type="Proteomes" id="UP001279734">
    <property type="component" value="Unassembled WGS sequence"/>
</dbReference>
<evidence type="ECO:0000313" key="2">
    <source>
        <dbReference type="Proteomes" id="UP001279734"/>
    </source>
</evidence>
<keyword evidence="2" id="KW-1185">Reference proteome</keyword>
<proteinExistence type="predicted"/>
<dbReference type="EMBL" id="BSYO01000039">
    <property type="protein sequence ID" value="GMH31090.1"/>
    <property type="molecule type" value="Genomic_DNA"/>
</dbReference>
<name>A0AAD3TK98_NEPGR</name>
<organism evidence="1 2">
    <name type="scientific">Nepenthes gracilis</name>
    <name type="common">Slender pitcher plant</name>
    <dbReference type="NCBI Taxonomy" id="150966"/>
    <lineage>
        <taxon>Eukaryota</taxon>
        <taxon>Viridiplantae</taxon>
        <taxon>Streptophyta</taxon>
        <taxon>Embryophyta</taxon>
        <taxon>Tracheophyta</taxon>
        <taxon>Spermatophyta</taxon>
        <taxon>Magnoliopsida</taxon>
        <taxon>eudicotyledons</taxon>
        <taxon>Gunneridae</taxon>
        <taxon>Pentapetalae</taxon>
        <taxon>Caryophyllales</taxon>
        <taxon>Nepenthaceae</taxon>
        <taxon>Nepenthes</taxon>
    </lineage>
</organism>
<dbReference type="AlphaFoldDB" id="A0AAD3TK98"/>
<comment type="caution">
    <text evidence="1">The sequence shown here is derived from an EMBL/GenBank/DDBJ whole genome shotgun (WGS) entry which is preliminary data.</text>
</comment>